<organism evidence="1 2">
    <name type="scientific">Elysia marginata</name>
    <dbReference type="NCBI Taxonomy" id="1093978"/>
    <lineage>
        <taxon>Eukaryota</taxon>
        <taxon>Metazoa</taxon>
        <taxon>Spiralia</taxon>
        <taxon>Lophotrochozoa</taxon>
        <taxon>Mollusca</taxon>
        <taxon>Gastropoda</taxon>
        <taxon>Heterobranchia</taxon>
        <taxon>Euthyneura</taxon>
        <taxon>Panpulmonata</taxon>
        <taxon>Sacoglossa</taxon>
        <taxon>Placobranchoidea</taxon>
        <taxon>Plakobranchidae</taxon>
        <taxon>Elysia</taxon>
    </lineage>
</organism>
<dbReference type="AlphaFoldDB" id="A0AAV4IHB3"/>
<keyword evidence="2" id="KW-1185">Reference proteome</keyword>
<evidence type="ECO:0000313" key="2">
    <source>
        <dbReference type="Proteomes" id="UP000762676"/>
    </source>
</evidence>
<dbReference type="Proteomes" id="UP000762676">
    <property type="component" value="Unassembled WGS sequence"/>
</dbReference>
<comment type="caution">
    <text evidence="1">The sequence shown here is derived from an EMBL/GenBank/DDBJ whole genome shotgun (WGS) entry which is preliminary data.</text>
</comment>
<accession>A0AAV4IHB3</accession>
<dbReference type="EMBL" id="BMAT01009524">
    <property type="protein sequence ID" value="GFS08022.1"/>
    <property type="molecule type" value="Genomic_DNA"/>
</dbReference>
<gene>
    <name evidence="1" type="ORF">ElyMa_004746300</name>
</gene>
<sequence>MSGCKRKEACGTAEVDESYAKELNKFYARFDCYDFEKENGKRLEFLLNMIDGKNMGNKVVLSECEVRKTLRCLNSNKASGPDGVSPSVLKYCADQLGDIQAHLFNISLVSYCVPPA</sequence>
<protein>
    <submittedName>
        <fullName evidence="1">Non-LTR (Long terminal repeat) retrotransposon and domain-containing protein</fullName>
    </submittedName>
</protein>
<evidence type="ECO:0000313" key="1">
    <source>
        <dbReference type="EMBL" id="GFS08022.1"/>
    </source>
</evidence>
<name>A0AAV4IHB3_9GAST</name>
<reference evidence="1 2" key="1">
    <citation type="journal article" date="2021" name="Elife">
        <title>Chloroplast acquisition without the gene transfer in kleptoplastic sea slugs, Plakobranchus ocellatus.</title>
        <authorList>
            <person name="Maeda T."/>
            <person name="Takahashi S."/>
            <person name="Yoshida T."/>
            <person name="Shimamura S."/>
            <person name="Takaki Y."/>
            <person name="Nagai Y."/>
            <person name="Toyoda A."/>
            <person name="Suzuki Y."/>
            <person name="Arimoto A."/>
            <person name="Ishii H."/>
            <person name="Satoh N."/>
            <person name="Nishiyama T."/>
            <person name="Hasebe M."/>
            <person name="Maruyama T."/>
            <person name="Minagawa J."/>
            <person name="Obokata J."/>
            <person name="Shigenobu S."/>
        </authorList>
    </citation>
    <scope>NUCLEOTIDE SEQUENCE [LARGE SCALE GENOMIC DNA]</scope>
</reference>
<proteinExistence type="predicted"/>